<dbReference type="InterPro" id="IPR008257">
    <property type="entry name" value="Pept_M19"/>
</dbReference>
<keyword evidence="3" id="KW-1185">Reference proteome</keyword>
<dbReference type="AlphaFoldDB" id="A0A673X754"/>
<dbReference type="GeneTree" id="ENSGT00940000159615"/>
<comment type="catalytic activity">
    <reaction evidence="1">
        <text>an L-aminoacyl-L-amino acid + H2O = 2 an L-alpha-amino acid</text>
        <dbReference type="Rhea" id="RHEA:48940"/>
        <dbReference type="ChEBI" id="CHEBI:15377"/>
        <dbReference type="ChEBI" id="CHEBI:59869"/>
        <dbReference type="ChEBI" id="CHEBI:77460"/>
        <dbReference type="EC" id="3.4.13.19"/>
    </reaction>
</comment>
<dbReference type="PROSITE" id="PS51365">
    <property type="entry name" value="RENAL_DIPEPTIDASE_2"/>
    <property type="match status" value="1"/>
</dbReference>
<sequence>MHEVDVLTDLPKPKFVNKKFVEWLKNEGTRDTKDDLPWQMGMKFNNRLNTVDLYTLNNTHPNIPKIREGRLAAQVHAPYVPCETQYKDAARQILELIDVIHRMCMKYPEAFMFPTSSKDIMDRTASLIGVDGGHSLDSSLGTLRTMYHPGLRYLTLTHDNWLVDSGAKPSQQNGLSEFGKQLIFEMNRIGMLIDLAHVSEKVMNQVLDLSKAPVIFSHSSAYTVCPHKRNVPDDVLRKVVSEGGLNTFRMHCIFTFLFIFNLDHFDHIKTVAGHSIVGFGEDYDGVVRVSEFLEDVSKYPALVAELLSRGWTDAEVKAALGDNLLSVFREVEHGNSLRGTAADDLPIPYEEVKNDCRTSYGYPVPNPDSAGTVLSLSSLALALTLSSLLSWQ</sequence>
<name>A0A673X754_SALTR</name>
<dbReference type="OMA" id="WSETRIK"/>
<reference evidence="2" key="1">
    <citation type="submission" date="2025-08" db="UniProtKB">
        <authorList>
            <consortium name="Ensembl"/>
        </authorList>
    </citation>
    <scope>IDENTIFICATION</scope>
</reference>
<evidence type="ECO:0000313" key="2">
    <source>
        <dbReference type="Ensembl" id="ENSSTUP00000017218.1"/>
    </source>
</evidence>
<keyword evidence="1" id="KW-0378">Hydrolase</keyword>
<protein>
    <recommendedName>
        <fullName evidence="1">Dipeptidase</fullName>
        <ecNumber evidence="1">3.4.13.19</ecNumber>
    </recommendedName>
</protein>
<proteinExistence type="inferred from homology"/>
<dbReference type="InParanoid" id="A0A673X754"/>
<keyword evidence="1" id="KW-0482">Metalloprotease</keyword>
<dbReference type="GO" id="GO:0098552">
    <property type="term" value="C:side of membrane"/>
    <property type="evidence" value="ECO:0007669"/>
    <property type="project" value="UniProtKB-KW"/>
</dbReference>
<dbReference type="GO" id="GO:0046872">
    <property type="term" value="F:metal ion binding"/>
    <property type="evidence" value="ECO:0007669"/>
    <property type="project" value="UniProtKB-UniRule"/>
</dbReference>
<keyword evidence="1" id="KW-0449">Lipoprotein</keyword>
<reference evidence="2" key="2">
    <citation type="submission" date="2025-09" db="UniProtKB">
        <authorList>
            <consortium name="Ensembl"/>
        </authorList>
    </citation>
    <scope>IDENTIFICATION</scope>
</reference>
<dbReference type="Proteomes" id="UP000472277">
    <property type="component" value="Chromosome 12"/>
</dbReference>
<dbReference type="PANTHER" id="PTHR10443:SF38">
    <property type="entry name" value="DIPEPTIDASE 1"/>
    <property type="match status" value="1"/>
</dbReference>
<dbReference type="Gene3D" id="3.20.20.140">
    <property type="entry name" value="Metal-dependent hydrolases"/>
    <property type="match status" value="1"/>
</dbReference>
<organism evidence="2 3">
    <name type="scientific">Salmo trutta</name>
    <name type="common">Brown trout</name>
    <dbReference type="NCBI Taxonomy" id="8032"/>
    <lineage>
        <taxon>Eukaryota</taxon>
        <taxon>Metazoa</taxon>
        <taxon>Chordata</taxon>
        <taxon>Craniata</taxon>
        <taxon>Vertebrata</taxon>
        <taxon>Euteleostomi</taxon>
        <taxon>Actinopterygii</taxon>
        <taxon>Neopterygii</taxon>
        <taxon>Teleostei</taxon>
        <taxon>Protacanthopterygii</taxon>
        <taxon>Salmoniformes</taxon>
        <taxon>Salmonidae</taxon>
        <taxon>Salmoninae</taxon>
        <taxon>Salmo</taxon>
    </lineage>
</organism>
<comment type="similarity">
    <text evidence="1">Belongs to the metallo-dependent hydrolases superfamily. Peptidase M19 family.</text>
</comment>
<accession>A0A673X754</accession>
<dbReference type="PANTHER" id="PTHR10443">
    <property type="entry name" value="MICROSOMAL DIPEPTIDASE"/>
    <property type="match status" value="1"/>
</dbReference>
<comment type="subunit">
    <text evidence="1">Homodimer; disulfide-linked.</text>
</comment>
<gene>
    <name evidence="2" type="primary">DPEP1</name>
</gene>
<dbReference type="EC" id="3.4.13.19" evidence="1"/>
<comment type="cofactor">
    <cofactor evidence="1">
        <name>Zn(2+)</name>
        <dbReference type="ChEBI" id="CHEBI:29105"/>
    </cofactor>
</comment>
<dbReference type="CDD" id="cd01301">
    <property type="entry name" value="rDP_like"/>
    <property type="match status" value="1"/>
</dbReference>
<dbReference type="GO" id="GO:0070573">
    <property type="term" value="F:metallodipeptidase activity"/>
    <property type="evidence" value="ECO:0007669"/>
    <property type="project" value="InterPro"/>
</dbReference>
<dbReference type="Ensembl" id="ENSSTUT00000018133.1">
    <property type="protein sequence ID" value="ENSSTUP00000017218.1"/>
    <property type="gene ID" value="ENSSTUG00000007735.1"/>
</dbReference>
<dbReference type="GO" id="GO:0006508">
    <property type="term" value="P:proteolysis"/>
    <property type="evidence" value="ECO:0007669"/>
    <property type="project" value="UniProtKB-KW"/>
</dbReference>
<evidence type="ECO:0000313" key="3">
    <source>
        <dbReference type="Proteomes" id="UP000472277"/>
    </source>
</evidence>
<keyword evidence="1" id="KW-0862">Zinc</keyword>
<dbReference type="SUPFAM" id="SSF51556">
    <property type="entry name" value="Metallo-dependent hydrolases"/>
    <property type="match status" value="1"/>
</dbReference>
<evidence type="ECO:0000256" key="1">
    <source>
        <dbReference type="RuleBase" id="RU341113"/>
    </source>
</evidence>
<keyword evidence="1" id="KW-0472">Membrane</keyword>
<keyword evidence="1" id="KW-0325">Glycoprotein</keyword>
<comment type="subcellular location">
    <subcellularLocation>
        <location evidence="1">Membrane</location>
        <topology evidence="1">Lipid-anchor</topology>
        <topology evidence="1">GPI-anchor</topology>
    </subcellularLocation>
</comment>
<dbReference type="InterPro" id="IPR032466">
    <property type="entry name" value="Metal_Hydrolase"/>
</dbReference>
<keyword evidence="1" id="KW-0645">Protease</keyword>
<keyword evidence="1" id="KW-0224">Dipeptidase</keyword>
<keyword evidence="1" id="KW-0336">GPI-anchor</keyword>
<dbReference type="Pfam" id="PF01244">
    <property type="entry name" value="Peptidase_M19"/>
    <property type="match status" value="1"/>
</dbReference>
<keyword evidence="1" id="KW-1015">Disulfide bond</keyword>
<keyword evidence="1" id="KW-0479">Metal-binding</keyword>